<evidence type="ECO:0000256" key="1">
    <source>
        <dbReference type="ARBA" id="ARBA00004442"/>
    </source>
</evidence>
<protein>
    <submittedName>
        <fullName evidence="8">RagB/SusD family nutrient uptake outer membrane protein</fullName>
    </submittedName>
</protein>
<dbReference type="Proteomes" id="UP001589589">
    <property type="component" value="Unassembled WGS sequence"/>
</dbReference>
<keyword evidence="9" id="KW-1185">Reference proteome</keyword>
<evidence type="ECO:0000256" key="5">
    <source>
        <dbReference type="ARBA" id="ARBA00023237"/>
    </source>
</evidence>
<name>A0ABV5FGS6_9FLAO</name>
<comment type="similarity">
    <text evidence="2">Belongs to the SusD family.</text>
</comment>
<evidence type="ECO:0000313" key="9">
    <source>
        <dbReference type="Proteomes" id="UP001589589"/>
    </source>
</evidence>
<evidence type="ECO:0000259" key="6">
    <source>
        <dbReference type="Pfam" id="PF07980"/>
    </source>
</evidence>
<keyword evidence="5" id="KW-0998">Cell outer membrane</keyword>
<dbReference type="CDD" id="cd08977">
    <property type="entry name" value="SusD"/>
    <property type="match status" value="1"/>
</dbReference>
<comment type="caution">
    <text evidence="8">The sequence shown here is derived from an EMBL/GenBank/DDBJ whole genome shotgun (WGS) entry which is preliminary data.</text>
</comment>
<keyword evidence="3" id="KW-0732">Signal</keyword>
<dbReference type="InterPro" id="IPR033985">
    <property type="entry name" value="SusD-like_N"/>
</dbReference>
<feature type="domain" description="SusD-like N-terminal" evidence="7">
    <location>
        <begin position="21"/>
        <end position="216"/>
    </location>
</feature>
<feature type="domain" description="RagB/SusD" evidence="6">
    <location>
        <begin position="258"/>
        <end position="473"/>
    </location>
</feature>
<proteinExistence type="inferred from homology"/>
<dbReference type="Pfam" id="PF14322">
    <property type="entry name" value="SusD-like_3"/>
    <property type="match status" value="1"/>
</dbReference>
<evidence type="ECO:0000256" key="2">
    <source>
        <dbReference type="ARBA" id="ARBA00006275"/>
    </source>
</evidence>
<evidence type="ECO:0000259" key="7">
    <source>
        <dbReference type="Pfam" id="PF14322"/>
    </source>
</evidence>
<evidence type="ECO:0000313" key="8">
    <source>
        <dbReference type="EMBL" id="MFB9062746.1"/>
    </source>
</evidence>
<evidence type="ECO:0000256" key="4">
    <source>
        <dbReference type="ARBA" id="ARBA00023136"/>
    </source>
</evidence>
<sequence>MRKIIFTLFGAALLSACSDSYLDIKPEDQIKSENFFKTKEDALASVSAIYTNLRTWDLAAFAPIILSVSSDDADKGSSPGDAPFFDDIKNFTFTASAGIIEGYWSGQFRGINLANQTITNIPSIPMDDALKSRLLAEARFFRAYHYFNLVKLYGGVPIYDGIPADGNYNLPRNSKEEVYNFILADLKFAEENLPANYGATDIGRATKGAARAFEAKANMYLGNWDKVLSLTNQVMGMGYGLLPSYNSVFRIEFENSIESIFEVQCTYVSGNCDLSNSQFSQVQGVRNQFGWGFNVPSQNLSDSYETGDVRRDATIIYRGETTPEKDYINPIGDNPMYNQKAYVPSGQIGNCSEGSEQNIRIMRFAEVLLMNAEAANETGDTGLALSSVNKIRQRASLPALSSMSKEQLRLAIWKERRSEMGMESDRFLDLVRQGRAATVLGPQGFTTGKNELFPIPAEAISLSNGILKQNPGY</sequence>
<dbReference type="InterPro" id="IPR012944">
    <property type="entry name" value="SusD_RagB_dom"/>
</dbReference>
<dbReference type="Pfam" id="PF07980">
    <property type="entry name" value="SusD_RagB"/>
    <property type="match status" value="1"/>
</dbReference>
<keyword evidence="4" id="KW-0472">Membrane</keyword>
<dbReference type="EMBL" id="JBHMEX010000007">
    <property type="protein sequence ID" value="MFB9062746.1"/>
    <property type="molecule type" value="Genomic_DNA"/>
</dbReference>
<dbReference type="InterPro" id="IPR011990">
    <property type="entry name" value="TPR-like_helical_dom_sf"/>
</dbReference>
<dbReference type="PROSITE" id="PS51257">
    <property type="entry name" value="PROKAR_LIPOPROTEIN"/>
    <property type="match status" value="1"/>
</dbReference>
<dbReference type="SUPFAM" id="SSF48452">
    <property type="entry name" value="TPR-like"/>
    <property type="match status" value="1"/>
</dbReference>
<organism evidence="8 9">
    <name type="scientific">Flavobacterium branchiarum</name>
    <dbReference type="NCBI Taxonomy" id="1114870"/>
    <lineage>
        <taxon>Bacteria</taxon>
        <taxon>Pseudomonadati</taxon>
        <taxon>Bacteroidota</taxon>
        <taxon>Flavobacteriia</taxon>
        <taxon>Flavobacteriales</taxon>
        <taxon>Flavobacteriaceae</taxon>
        <taxon>Flavobacterium</taxon>
    </lineage>
</organism>
<gene>
    <name evidence="8" type="ORF">ACFFUQ_01855</name>
</gene>
<evidence type="ECO:0000256" key="3">
    <source>
        <dbReference type="ARBA" id="ARBA00022729"/>
    </source>
</evidence>
<dbReference type="RefSeq" id="WP_290265135.1">
    <property type="nucleotide sequence ID" value="NZ_JAUFQQ010000003.1"/>
</dbReference>
<comment type="subcellular location">
    <subcellularLocation>
        <location evidence="1">Cell outer membrane</location>
    </subcellularLocation>
</comment>
<accession>A0ABV5FGS6</accession>
<reference evidence="8 9" key="1">
    <citation type="submission" date="2024-09" db="EMBL/GenBank/DDBJ databases">
        <authorList>
            <person name="Sun Q."/>
            <person name="Mori K."/>
        </authorList>
    </citation>
    <scope>NUCLEOTIDE SEQUENCE [LARGE SCALE GENOMIC DNA]</scope>
    <source>
        <strain evidence="8 9">CECT 7908</strain>
    </source>
</reference>
<dbReference type="Gene3D" id="1.25.40.390">
    <property type="match status" value="1"/>
</dbReference>